<organism evidence="1 2">
    <name type="scientific">Macleaya cordata</name>
    <name type="common">Five-seeded plume-poppy</name>
    <name type="synonym">Bocconia cordata</name>
    <dbReference type="NCBI Taxonomy" id="56857"/>
    <lineage>
        <taxon>Eukaryota</taxon>
        <taxon>Viridiplantae</taxon>
        <taxon>Streptophyta</taxon>
        <taxon>Embryophyta</taxon>
        <taxon>Tracheophyta</taxon>
        <taxon>Spermatophyta</taxon>
        <taxon>Magnoliopsida</taxon>
        <taxon>Ranunculales</taxon>
        <taxon>Papaveraceae</taxon>
        <taxon>Papaveroideae</taxon>
        <taxon>Macleaya</taxon>
    </lineage>
</organism>
<sequence length="97" mass="10947">MQSFGPHCKVINRLAYWGMHIKWCNLQGYGRRHGRTWAVPTAAACLCVYKGKADPLTQMWIKKQSQLVSLHGGCCVDETEGKRGPVLNFLTRSALRN</sequence>
<dbReference type="EMBL" id="MVGT01000435">
    <property type="protein sequence ID" value="OVA18544.1"/>
    <property type="molecule type" value="Genomic_DNA"/>
</dbReference>
<reference evidence="1 2" key="1">
    <citation type="journal article" date="2017" name="Mol. Plant">
        <title>The Genome of Medicinal Plant Macleaya cordata Provides New Insights into Benzylisoquinoline Alkaloids Metabolism.</title>
        <authorList>
            <person name="Liu X."/>
            <person name="Liu Y."/>
            <person name="Huang P."/>
            <person name="Ma Y."/>
            <person name="Qing Z."/>
            <person name="Tang Q."/>
            <person name="Cao H."/>
            <person name="Cheng P."/>
            <person name="Zheng Y."/>
            <person name="Yuan Z."/>
            <person name="Zhou Y."/>
            <person name="Liu J."/>
            <person name="Tang Z."/>
            <person name="Zhuo Y."/>
            <person name="Zhang Y."/>
            <person name="Yu L."/>
            <person name="Huang J."/>
            <person name="Yang P."/>
            <person name="Peng Q."/>
            <person name="Zhang J."/>
            <person name="Jiang W."/>
            <person name="Zhang Z."/>
            <person name="Lin K."/>
            <person name="Ro D.K."/>
            <person name="Chen X."/>
            <person name="Xiong X."/>
            <person name="Shang Y."/>
            <person name="Huang S."/>
            <person name="Zeng J."/>
        </authorList>
    </citation>
    <scope>NUCLEOTIDE SEQUENCE [LARGE SCALE GENOMIC DNA]</scope>
    <source>
        <strain evidence="2">cv. BLH2017</strain>
        <tissue evidence="1">Root</tissue>
    </source>
</reference>
<keyword evidence="2" id="KW-1185">Reference proteome</keyword>
<evidence type="ECO:0000313" key="1">
    <source>
        <dbReference type="EMBL" id="OVA18544.1"/>
    </source>
</evidence>
<protein>
    <submittedName>
        <fullName evidence="1">Uncharacterized protein</fullName>
    </submittedName>
</protein>
<accession>A0A200R744</accession>
<gene>
    <name evidence="1" type="ORF">BVC80_1831g76</name>
</gene>
<evidence type="ECO:0000313" key="2">
    <source>
        <dbReference type="Proteomes" id="UP000195402"/>
    </source>
</evidence>
<proteinExistence type="predicted"/>
<name>A0A200R744_MACCD</name>
<dbReference type="InParanoid" id="A0A200R744"/>
<comment type="caution">
    <text evidence="1">The sequence shown here is derived from an EMBL/GenBank/DDBJ whole genome shotgun (WGS) entry which is preliminary data.</text>
</comment>
<dbReference type="AlphaFoldDB" id="A0A200R744"/>
<dbReference type="Proteomes" id="UP000195402">
    <property type="component" value="Unassembled WGS sequence"/>
</dbReference>